<organism evidence="2 3">
    <name type="scientific">Citricoccus parietis</name>
    <dbReference type="NCBI Taxonomy" id="592307"/>
    <lineage>
        <taxon>Bacteria</taxon>
        <taxon>Bacillati</taxon>
        <taxon>Actinomycetota</taxon>
        <taxon>Actinomycetes</taxon>
        <taxon>Micrococcales</taxon>
        <taxon>Micrococcaceae</taxon>
        <taxon>Citricoccus</taxon>
    </lineage>
</organism>
<proteinExistence type="predicted"/>
<evidence type="ECO:0000256" key="1">
    <source>
        <dbReference type="SAM" id="Phobius"/>
    </source>
</evidence>
<keyword evidence="1" id="KW-0812">Transmembrane</keyword>
<keyword evidence="1" id="KW-0472">Membrane</keyword>
<gene>
    <name evidence="2" type="ORF">ACFFX0_22690</name>
</gene>
<accession>A0ABV5G4K5</accession>
<reference evidence="2 3" key="1">
    <citation type="submission" date="2024-09" db="EMBL/GenBank/DDBJ databases">
        <authorList>
            <person name="Sun Q."/>
            <person name="Mori K."/>
        </authorList>
    </citation>
    <scope>NUCLEOTIDE SEQUENCE [LARGE SCALE GENOMIC DNA]</scope>
    <source>
        <strain evidence="2 3">CCM 7609</strain>
    </source>
</reference>
<sequence>MRLRSSSISALSKVRLFPTTVIAVSTAATGNSAVVFARRTSRIRRRRVSSPEPQMPRLMRERVIHRWRVSRSAALAVESR</sequence>
<dbReference type="EMBL" id="JBHMFI010000001">
    <property type="protein sequence ID" value="MFB9073851.1"/>
    <property type="molecule type" value="Genomic_DNA"/>
</dbReference>
<keyword evidence="1" id="KW-1133">Transmembrane helix</keyword>
<name>A0ABV5G4K5_9MICC</name>
<evidence type="ECO:0008006" key="4">
    <source>
        <dbReference type="Google" id="ProtNLM"/>
    </source>
</evidence>
<evidence type="ECO:0000313" key="2">
    <source>
        <dbReference type="EMBL" id="MFB9073851.1"/>
    </source>
</evidence>
<dbReference type="Proteomes" id="UP001589575">
    <property type="component" value="Unassembled WGS sequence"/>
</dbReference>
<feature type="transmembrane region" description="Helical" evidence="1">
    <location>
        <begin position="16"/>
        <end position="37"/>
    </location>
</feature>
<evidence type="ECO:0000313" key="3">
    <source>
        <dbReference type="Proteomes" id="UP001589575"/>
    </source>
</evidence>
<protein>
    <recommendedName>
        <fullName evidence="4">Secreted protein</fullName>
    </recommendedName>
</protein>
<keyword evidence="3" id="KW-1185">Reference proteome</keyword>
<comment type="caution">
    <text evidence="2">The sequence shown here is derived from an EMBL/GenBank/DDBJ whole genome shotgun (WGS) entry which is preliminary data.</text>
</comment>